<gene>
    <name evidence="2" type="ordered locus">MSU_0053</name>
</gene>
<protein>
    <submittedName>
        <fullName evidence="2">Uncharacterized protein</fullName>
    </submittedName>
</protein>
<keyword evidence="3" id="KW-1185">Reference proteome</keyword>
<dbReference type="KEGG" id="mss:MSU_0053"/>
<dbReference type="AlphaFoldDB" id="F0QQ27"/>
<reference evidence="2 3" key="1">
    <citation type="journal article" date="2011" name="J. Bacteriol.">
        <title>Complete genome sequences of two hemotropic Mycoplasmas, Mycoplasma haemofelis strain Ohio2 and Mycoplasma suis strain Illinois.</title>
        <authorList>
            <person name="Messick J.B."/>
            <person name="Santos A.P."/>
            <person name="Guimaraes A.M."/>
        </authorList>
    </citation>
    <scope>NUCLEOTIDE SEQUENCE [LARGE SCALE GENOMIC DNA]</scope>
    <source>
        <strain evidence="2 3">Illinois</strain>
    </source>
</reference>
<evidence type="ECO:0000256" key="1">
    <source>
        <dbReference type="SAM" id="MobiDB-lite"/>
    </source>
</evidence>
<dbReference type="STRING" id="768700.MSU_0053"/>
<accession>F0QQ27</accession>
<name>F0QQ27_MYCSL</name>
<feature type="compositionally biased region" description="Basic and acidic residues" evidence="1">
    <location>
        <begin position="103"/>
        <end position="113"/>
    </location>
</feature>
<sequence length="160" mass="18155">MKLLGKIFSTLFIGALGGGTITGVVQLVNNGNDEVKDSRENKDHLFQKEQKQHHPSEPNHVVFPEGENKDTFDTEIISLEEIPPKGQEKYPFSESSSSNQLDMNDKNSEKDDPIEIDGITLEVKDQENLPTEMDLEENSRGDFSEQKKFSGRREDWNFIA</sequence>
<evidence type="ECO:0000313" key="3">
    <source>
        <dbReference type="Proteomes" id="UP000007484"/>
    </source>
</evidence>
<feature type="compositionally biased region" description="Polar residues" evidence="1">
    <location>
        <begin position="93"/>
        <end position="102"/>
    </location>
</feature>
<dbReference type="Proteomes" id="UP000007484">
    <property type="component" value="Chromosome"/>
</dbReference>
<feature type="region of interest" description="Disordered" evidence="1">
    <location>
        <begin position="45"/>
        <end position="114"/>
    </location>
</feature>
<dbReference type="HOGENOM" id="CLU_1650294_0_0_14"/>
<dbReference type="RefSeq" id="WP_013609577.1">
    <property type="nucleotide sequence ID" value="NC_015155.1"/>
</dbReference>
<proteinExistence type="predicted"/>
<feature type="compositionally biased region" description="Basic and acidic residues" evidence="1">
    <location>
        <begin position="45"/>
        <end position="57"/>
    </location>
</feature>
<feature type="compositionally biased region" description="Basic and acidic residues" evidence="1">
    <location>
        <begin position="137"/>
        <end position="148"/>
    </location>
</feature>
<feature type="region of interest" description="Disordered" evidence="1">
    <location>
        <begin position="126"/>
        <end position="148"/>
    </location>
</feature>
<evidence type="ECO:0000313" key="2">
    <source>
        <dbReference type="EMBL" id="ADX97597.1"/>
    </source>
</evidence>
<organism evidence="2 3">
    <name type="scientific">Mycoplasma suis (strain Illinois)</name>
    <dbReference type="NCBI Taxonomy" id="768700"/>
    <lineage>
        <taxon>Bacteria</taxon>
        <taxon>Bacillati</taxon>
        <taxon>Mycoplasmatota</taxon>
        <taxon>Mollicutes</taxon>
        <taxon>Mycoplasmataceae</taxon>
        <taxon>Mycoplasma</taxon>
    </lineage>
</organism>
<dbReference type="EMBL" id="CP002525">
    <property type="protein sequence ID" value="ADX97597.1"/>
    <property type="molecule type" value="Genomic_DNA"/>
</dbReference>